<sequence>MVQPPAEHGKATGGAGGGDFTVRVASAMADIDAAAWDACAGGDNPFVSHAFLNALEQSGSASAETGWLPLHLVVEGAGQSLLAAAPCYLKSHSQGEYVFDHGWADAFERAGGAYYPKLQVCAPFTPVTGPRLLARPGTHAPAARSALIKGLVALRRQTGASSVHVTFPLHDEWRLLGDNGFLLRRDQQFHWFNEGYASFDDFLGGLAARKRKAIRRERRDALADGVTIVQLTGADITADAWEAFFTFYQDTGSRKWGRPYLTRDFYRRIAASMADRVLLVMARRDGRYIAGAINFLGPDAIYGRHWGCIEDHPFLHFEVCYYQAIDYAISHGLARVEAGAQGEHKLARGYRPVATFSAHDIAHPGLKRAIAEFLEREGRYVDAAKAELESMLPFRHGD</sequence>
<keyword evidence="2" id="KW-1185">Reference proteome</keyword>
<gene>
    <name evidence="1" type="ORF">EV666_105153</name>
</gene>
<name>A0A4R2GTF5_9HYPH</name>
<dbReference type="PANTHER" id="PTHR47017:SF1">
    <property type="entry name" value="ACYL-COA"/>
    <property type="match status" value="1"/>
</dbReference>
<dbReference type="SUPFAM" id="SSF55729">
    <property type="entry name" value="Acyl-CoA N-acyltransferases (Nat)"/>
    <property type="match status" value="1"/>
</dbReference>
<dbReference type="AlphaFoldDB" id="A0A4R2GTF5"/>
<protein>
    <recommendedName>
        <fullName evidence="3">N-acetyltransferase</fullName>
    </recommendedName>
</protein>
<comment type="caution">
    <text evidence="1">The sequence shown here is derived from an EMBL/GenBank/DDBJ whole genome shotgun (WGS) entry which is preliminary data.</text>
</comment>
<dbReference type="InterPro" id="IPR007434">
    <property type="entry name" value="FemAB-like"/>
</dbReference>
<dbReference type="Gene3D" id="3.40.630.30">
    <property type="match status" value="1"/>
</dbReference>
<evidence type="ECO:0000313" key="2">
    <source>
        <dbReference type="Proteomes" id="UP000294881"/>
    </source>
</evidence>
<dbReference type="Pfam" id="PF04339">
    <property type="entry name" value="FemAB_like"/>
    <property type="match status" value="1"/>
</dbReference>
<dbReference type="InterPro" id="IPR016181">
    <property type="entry name" value="Acyl_CoA_acyltransferase"/>
</dbReference>
<evidence type="ECO:0000313" key="1">
    <source>
        <dbReference type="EMBL" id="TCO13782.1"/>
    </source>
</evidence>
<dbReference type="OrthoDB" id="9776898at2"/>
<evidence type="ECO:0008006" key="3">
    <source>
        <dbReference type="Google" id="ProtNLM"/>
    </source>
</evidence>
<accession>A0A4R2GTF5</accession>
<organism evidence="1 2">
    <name type="scientific">Camelimonas lactis</name>
    <dbReference type="NCBI Taxonomy" id="659006"/>
    <lineage>
        <taxon>Bacteria</taxon>
        <taxon>Pseudomonadati</taxon>
        <taxon>Pseudomonadota</taxon>
        <taxon>Alphaproteobacteria</taxon>
        <taxon>Hyphomicrobiales</taxon>
        <taxon>Chelatococcaceae</taxon>
        <taxon>Camelimonas</taxon>
    </lineage>
</organism>
<dbReference type="Proteomes" id="UP000294881">
    <property type="component" value="Unassembled WGS sequence"/>
</dbReference>
<dbReference type="RefSeq" id="WP_132005811.1">
    <property type="nucleotide sequence ID" value="NZ_JBHUNN010000002.1"/>
</dbReference>
<dbReference type="EMBL" id="SLWL01000005">
    <property type="protein sequence ID" value="TCO13782.1"/>
    <property type="molecule type" value="Genomic_DNA"/>
</dbReference>
<dbReference type="PANTHER" id="PTHR47017">
    <property type="entry name" value="ACYL-COA"/>
    <property type="match status" value="1"/>
</dbReference>
<reference evidence="1 2" key="1">
    <citation type="submission" date="2019-03" db="EMBL/GenBank/DDBJ databases">
        <title>Genomic Encyclopedia of Type Strains, Phase IV (KMG-IV): sequencing the most valuable type-strain genomes for metagenomic binning, comparative biology and taxonomic classification.</title>
        <authorList>
            <person name="Goeker M."/>
        </authorList>
    </citation>
    <scope>NUCLEOTIDE SEQUENCE [LARGE SCALE GENOMIC DNA]</scope>
    <source>
        <strain evidence="1 2">DSM 22958</strain>
    </source>
</reference>
<proteinExistence type="predicted"/>